<protein>
    <submittedName>
        <fullName evidence="1">Uncharacterized protein</fullName>
    </submittedName>
</protein>
<evidence type="ECO:0000313" key="2">
    <source>
        <dbReference type="Proteomes" id="UP000277204"/>
    </source>
</evidence>
<reference evidence="1 2" key="1">
    <citation type="submission" date="2018-11" db="EMBL/GenBank/DDBJ databases">
        <authorList>
            <consortium name="Pathogen Informatics"/>
        </authorList>
    </citation>
    <scope>NUCLEOTIDE SEQUENCE [LARGE SCALE GENOMIC DNA]</scope>
    <source>
        <strain evidence="1 2">Zambia</strain>
    </source>
</reference>
<dbReference type="AlphaFoldDB" id="A0A183N976"/>
<accession>A0A183N976</accession>
<dbReference type="Proteomes" id="UP000277204">
    <property type="component" value="Unassembled WGS sequence"/>
</dbReference>
<name>A0A183N976_9TREM</name>
<proteinExistence type="predicted"/>
<sequence length="109" mass="11920">MTVDAPKLLEGVIHENDQFIDHGRLLNLVGADIIISMKNPEITENPSTFLSQTNKHERRFGKLPSQRALTATEGGEHSCLSYITGVTEKARYLVNAGTDVSVLPANSDD</sequence>
<dbReference type="EMBL" id="UZAI01020745">
    <property type="protein sequence ID" value="VDP52995.1"/>
    <property type="molecule type" value="Genomic_DNA"/>
</dbReference>
<organism evidence="1 2">
    <name type="scientific">Schistosoma margrebowiei</name>
    <dbReference type="NCBI Taxonomy" id="48269"/>
    <lineage>
        <taxon>Eukaryota</taxon>
        <taxon>Metazoa</taxon>
        <taxon>Spiralia</taxon>
        <taxon>Lophotrochozoa</taxon>
        <taxon>Platyhelminthes</taxon>
        <taxon>Trematoda</taxon>
        <taxon>Digenea</taxon>
        <taxon>Strigeidida</taxon>
        <taxon>Schistosomatoidea</taxon>
        <taxon>Schistosomatidae</taxon>
        <taxon>Schistosoma</taxon>
    </lineage>
</organism>
<keyword evidence="2" id="KW-1185">Reference proteome</keyword>
<evidence type="ECO:0000313" key="1">
    <source>
        <dbReference type="EMBL" id="VDP52995.1"/>
    </source>
</evidence>
<gene>
    <name evidence="1" type="ORF">SMRZ_LOCUS24851</name>
</gene>